<keyword evidence="11" id="KW-0687">Ribonucleoprotein</keyword>
<dbReference type="InterPro" id="IPR002687">
    <property type="entry name" value="Nop_dom"/>
</dbReference>
<keyword evidence="14" id="KW-0620">Polyamine biosynthesis</keyword>
<evidence type="ECO:0000256" key="1">
    <source>
        <dbReference type="ARBA" id="ARBA00004123"/>
    </source>
</evidence>
<dbReference type="Pfam" id="PF01564">
    <property type="entry name" value="Spermine_synth"/>
    <property type="match status" value="1"/>
</dbReference>
<proteinExistence type="inferred from homology"/>
<evidence type="ECO:0000256" key="5">
    <source>
        <dbReference type="ARBA" id="ARBA00022664"/>
    </source>
</evidence>
<evidence type="ECO:0000256" key="12">
    <source>
        <dbReference type="ARBA" id="ARBA00030766"/>
    </source>
</evidence>
<evidence type="ECO:0000256" key="8">
    <source>
        <dbReference type="ARBA" id="ARBA00022884"/>
    </source>
</evidence>
<keyword evidence="20" id="KW-1185">Reference proteome</keyword>
<dbReference type="GO" id="GO:0016740">
    <property type="term" value="F:transferase activity"/>
    <property type="evidence" value="ECO:0007669"/>
    <property type="project" value="UniProtKB-UniRule"/>
</dbReference>
<keyword evidence="6 14" id="KW-0808">Transferase</keyword>
<dbReference type="EMBL" id="CAJFCV020000001">
    <property type="protein sequence ID" value="CAG9084951.1"/>
    <property type="molecule type" value="Genomic_DNA"/>
</dbReference>
<dbReference type="InterPro" id="IPR037163">
    <property type="entry name" value="Spermidine_synt_N_sf"/>
</dbReference>
<evidence type="ECO:0000256" key="13">
    <source>
        <dbReference type="ARBA" id="ARBA00045397"/>
    </source>
</evidence>
<feature type="active site" description="Proton acceptor" evidence="14">
    <location>
        <position position="632"/>
    </location>
</feature>
<dbReference type="SMART" id="SM00931">
    <property type="entry name" value="NOSIC"/>
    <property type="match status" value="1"/>
</dbReference>
<dbReference type="PROSITE" id="PS51006">
    <property type="entry name" value="PABS_2"/>
    <property type="match status" value="1"/>
</dbReference>
<evidence type="ECO:0000256" key="3">
    <source>
        <dbReference type="ARBA" id="ARBA00007867"/>
    </source>
</evidence>
<protein>
    <recommendedName>
        <fullName evidence="4">U4/U6 small nuclear ribonucleoprotein Prp31</fullName>
    </recommendedName>
    <alternativeName>
        <fullName evidence="12">Pre-mRNA-processing factor 31</fullName>
    </alternativeName>
</protein>
<gene>
    <name evidence="19" type="ORF">BXYJ_LOCUS1557</name>
</gene>
<dbReference type="InterPro" id="IPR030373">
    <property type="entry name" value="PABS_CS"/>
</dbReference>
<evidence type="ECO:0000256" key="10">
    <source>
        <dbReference type="ARBA" id="ARBA00023242"/>
    </source>
</evidence>
<evidence type="ECO:0000313" key="20">
    <source>
        <dbReference type="Proteomes" id="UP000659654"/>
    </source>
</evidence>
<dbReference type="NCBIfam" id="NF037959">
    <property type="entry name" value="MFS_SpdSyn"/>
    <property type="match status" value="1"/>
</dbReference>
<evidence type="ECO:0000256" key="6">
    <source>
        <dbReference type="ARBA" id="ARBA00022679"/>
    </source>
</evidence>
<keyword evidence="7" id="KW-0747">Spliceosome</keyword>
<dbReference type="Gene3D" id="1.10.246.90">
    <property type="entry name" value="Nop domain"/>
    <property type="match status" value="1"/>
</dbReference>
<dbReference type="InterPro" id="IPR001045">
    <property type="entry name" value="Spermi_synthase"/>
</dbReference>
<dbReference type="SMR" id="A0A7I8XHW6"/>
<dbReference type="GO" id="GO:0006596">
    <property type="term" value="P:polyamine biosynthetic process"/>
    <property type="evidence" value="ECO:0007669"/>
    <property type="project" value="UniProtKB-UniRule"/>
</dbReference>
<dbReference type="OrthoDB" id="4771285at2759"/>
<dbReference type="FunFam" id="1.10.246.90:FF:000002">
    <property type="entry name" value="U4/U6 small nuclear ribonucleoprotein Prp31"/>
    <property type="match status" value="1"/>
</dbReference>
<evidence type="ECO:0000256" key="15">
    <source>
        <dbReference type="RuleBase" id="RU003836"/>
    </source>
</evidence>
<dbReference type="Gene3D" id="2.30.140.10">
    <property type="entry name" value="Spermidine synthase, tetramerisation domain"/>
    <property type="match status" value="1"/>
</dbReference>
<feature type="domain" description="PABS" evidence="17">
    <location>
        <begin position="465"/>
        <end position="712"/>
    </location>
</feature>
<dbReference type="AlphaFoldDB" id="A0A7I8XHW6"/>
<evidence type="ECO:0000256" key="16">
    <source>
        <dbReference type="SAM" id="MobiDB-lite"/>
    </source>
</evidence>
<dbReference type="InterPro" id="IPR042239">
    <property type="entry name" value="Nop_C"/>
</dbReference>
<comment type="caution">
    <text evidence="19">The sequence shown here is derived from an EMBL/GenBank/DDBJ whole genome shotgun (WGS) entry which is preliminary data.</text>
</comment>
<evidence type="ECO:0000256" key="4">
    <source>
        <dbReference type="ARBA" id="ARBA00013538"/>
    </source>
</evidence>
<dbReference type="NCBIfam" id="TIGR00417">
    <property type="entry name" value="speE"/>
    <property type="match status" value="1"/>
</dbReference>
<evidence type="ECO:0000259" key="18">
    <source>
        <dbReference type="PROSITE" id="PS51358"/>
    </source>
</evidence>
<dbReference type="PANTHER" id="PTHR13904:SF0">
    <property type="entry name" value="U4_U6 SMALL NUCLEAR RIBONUCLEOPROTEIN PRP31"/>
    <property type="match status" value="1"/>
</dbReference>
<keyword evidence="5" id="KW-0507">mRNA processing</keyword>
<dbReference type="Gene3D" id="1.10.287.4070">
    <property type="match status" value="1"/>
</dbReference>
<evidence type="ECO:0000256" key="7">
    <source>
        <dbReference type="ARBA" id="ARBA00022728"/>
    </source>
</evidence>
<dbReference type="Pfam" id="PF01798">
    <property type="entry name" value="Nop"/>
    <property type="match status" value="1"/>
</dbReference>
<sequence>MSLAEELLADLDDGDDVENYHMEESDIPEAVEEVFEAQKKVGLYSKITDVAKLSASIEYRQSVEQMNELMKLPEIPAFTTPLETDAQYVLVVKLSELAIEIEQEITVIHKFVRDKYEKRFPELETLVQMPLDYMATVKLLGNDIALRAQNKDLLADVLPASACIILSVTASTTQGVPLTEDELQVVMEACEMAERIQSDRMFIHQFVEERMTLIAPNLCKILGSGTAAMIVSQAGGLGPLAKQPACNIQVLGKKKKTLAGFSTAAVNPHSGFIYYHPLVQRLPPDHRQKASKIIAAKCALASRVDSLHQSPDGAIGDQLAAEIKRRIDKLLEPPSVKFQKPLPKPLDKASKKRGGRRVRKQKELMGATEMRKKANRMNFAEIEEDVRQDAIGFSLGQMKSQTANGGGRLRTVVDNKNKHKMSQKQLKTLQRRQHGGLTSLKTSNANGTMSSVSFTPVQGMERLGKGWFSELSPNQDEQGEGVLGNNWAGQAFSLEIDRVLYHKRSHYQDVLVFQSKSYGRVLVLDGVIQCTERDEFSYHETMAHVALFAHKDPKNILIVGGGDGGVVREVVKHSAVQKVTLCEIDEDVITVSKEFLPSVSCSLSNERVTIVVKDAIEFLKNQEDAYDVIITDSSDPQGPAEGLFGLNFYKLLHKALKSDGILISQGECPWIDLELISKVLRNVKSMFPVVRYAISSVPTYTTGTMGYVVCGKDKENDLTVPKASREDIKQMHLRFYTYALHQAMFVLPYFIQETTKRACSV</sequence>
<dbReference type="GO" id="GO:0003723">
    <property type="term" value="F:RNA binding"/>
    <property type="evidence" value="ECO:0007669"/>
    <property type="project" value="UniProtKB-KW"/>
</dbReference>
<dbReference type="GO" id="GO:0071011">
    <property type="term" value="C:precatalytic spliceosome"/>
    <property type="evidence" value="ECO:0007669"/>
    <property type="project" value="TreeGrafter"/>
</dbReference>
<evidence type="ECO:0000256" key="11">
    <source>
        <dbReference type="ARBA" id="ARBA00023274"/>
    </source>
</evidence>
<comment type="similarity">
    <text evidence="2">Belongs to the PRP31 family.</text>
</comment>
<comment type="subcellular location">
    <subcellularLocation>
        <location evidence="1">Nucleus</location>
    </subcellularLocation>
</comment>
<evidence type="ECO:0000259" key="17">
    <source>
        <dbReference type="PROSITE" id="PS51006"/>
    </source>
</evidence>
<dbReference type="Pfam" id="PF17284">
    <property type="entry name" value="Spermine_synt_N"/>
    <property type="match status" value="1"/>
</dbReference>
<dbReference type="HAMAP" id="MF_00198">
    <property type="entry name" value="Spermidine_synth"/>
    <property type="match status" value="1"/>
</dbReference>
<name>A0A7I8XHW6_BURXY</name>
<dbReference type="EMBL" id="CAJFDI010000001">
    <property type="protein sequence ID" value="CAD5209681.1"/>
    <property type="molecule type" value="Genomic_DNA"/>
</dbReference>
<dbReference type="InterPro" id="IPR036070">
    <property type="entry name" value="Nop_dom_sf"/>
</dbReference>
<dbReference type="NCBIfam" id="NF002010">
    <property type="entry name" value="PRK00811.1"/>
    <property type="match status" value="1"/>
</dbReference>
<dbReference type="InterPro" id="IPR019175">
    <property type="entry name" value="Prp31_C"/>
</dbReference>
<feature type="domain" description="Nop" evidence="18">
    <location>
        <begin position="214"/>
        <end position="332"/>
    </location>
</feature>
<dbReference type="InterPro" id="IPR012976">
    <property type="entry name" value="NOSIC"/>
</dbReference>
<accession>A0A7I8XHW6</accession>
<dbReference type="InterPro" id="IPR030374">
    <property type="entry name" value="PABS"/>
</dbReference>
<dbReference type="SUPFAM" id="SSF53335">
    <property type="entry name" value="S-adenosyl-L-methionine-dependent methyltransferases"/>
    <property type="match status" value="1"/>
</dbReference>
<evidence type="ECO:0000256" key="14">
    <source>
        <dbReference type="PROSITE-ProRule" id="PRU00354"/>
    </source>
</evidence>
<organism evidence="19 20">
    <name type="scientific">Bursaphelenchus xylophilus</name>
    <name type="common">Pinewood nematode worm</name>
    <name type="synonym">Aphelenchoides xylophilus</name>
    <dbReference type="NCBI Taxonomy" id="6326"/>
    <lineage>
        <taxon>Eukaryota</taxon>
        <taxon>Metazoa</taxon>
        <taxon>Ecdysozoa</taxon>
        <taxon>Nematoda</taxon>
        <taxon>Chromadorea</taxon>
        <taxon>Rhabditida</taxon>
        <taxon>Tylenchina</taxon>
        <taxon>Tylenchomorpha</taxon>
        <taxon>Aphelenchoidea</taxon>
        <taxon>Aphelenchoididae</taxon>
        <taxon>Bursaphelenchus</taxon>
    </lineage>
</organism>
<dbReference type="PROSITE" id="PS51358">
    <property type="entry name" value="NOP"/>
    <property type="match status" value="1"/>
</dbReference>
<keyword evidence="8" id="KW-0694">RNA-binding</keyword>
<dbReference type="GO" id="GO:0005687">
    <property type="term" value="C:U4 snRNP"/>
    <property type="evidence" value="ECO:0007669"/>
    <property type="project" value="TreeGrafter"/>
</dbReference>
<dbReference type="GO" id="GO:0000244">
    <property type="term" value="P:spliceosomal tri-snRNP complex assembly"/>
    <property type="evidence" value="ECO:0007669"/>
    <property type="project" value="InterPro"/>
</dbReference>
<comment type="similarity">
    <text evidence="3 15">Belongs to the spermidine/spermine synthase family.</text>
</comment>
<comment type="function">
    <text evidence="13">Involved in pre-mRNA splicing as component of the spliceosome. Required for the assembly of the U4/U5/U6 tri-snRNP complex, one of the building blocks of the spliceosome.</text>
</comment>
<dbReference type="GO" id="GO:0046540">
    <property type="term" value="C:U4/U6 x U5 tri-snRNP complex"/>
    <property type="evidence" value="ECO:0007669"/>
    <property type="project" value="InterPro"/>
</dbReference>
<keyword evidence="9" id="KW-0508">mRNA splicing</keyword>
<dbReference type="InterPro" id="IPR027105">
    <property type="entry name" value="Prp31"/>
</dbReference>
<dbReference type="Pfam" id="PF09785">
    <property type="entry name" value="Prp31_C"/>
    <property type="match status" value="1"/>
</dbReference>
<dbReference type="InterPro" id="IPR035246">
    <property type="entry name" value="Spermidine_synt_N"/>
</dbReference>
<dbReference type="InterPro" id="IPR029063">
    <property type="entry name" value="SAM-dependent_MTases_sf"/>
</dbReference>
<evidence type="ECO:0000256" key="2">
    <source>
        <dbReference type="ARBA" id="ARBA00005572"/>
    </source>
</evidence>
<feature type="compositionally biased region" description="Basic residues" evidence="16">
    <location>
        <begin position="350"/>
        <end position="360"/>
    </location>
</feature>
<evidence type="ECO:0000313" key="19">
    <source>
        <dbReference type="EMBL" id="CAD5209681.1"/>
    </source>
</evidence>
<dbReference type="PROSITE" id="PS01330">
    <property type="entry name" value="PABS_1"/>
    <property type="match status" value="1"/>
</dbReference>
<keyword evidence="10" id="KW-0539">Nucleus</keyword>
<evidence type="ECO:0000256" key="9">
    <source>
        <dbReference type="ARBA" id="ARBA00023187"/>
    </source>
</evidence>
<dbReference type="Gene3D" id="3.40.50.150">
    <property type="entry name" value="Vaccinia Virus protein VP39"/>
    <property type="match status" value="1"/>
</dbReference>
<dbReference type="PANTHER" id="PTHR13904">
    <property type="entry name" value="PRE-MRNA SPLICING FACTOR PRP31"/>
    <property type="match status" value="1"/>
</dbReference>
<dbReference type="CDD" id="cd02440">
    <property type="entry name" value="AdoMet_MTases"/>
    <property type="match status" value="1"/>
</dbReference>
<dbReference type="Proteomes" id="UP000659654">
    <property type="component" value="Unassembled WGS sequence"/>
</dbReference>
<feature type="region of interest" description="Disordered" evidence="16">
    <location>
        <begin position="336"/>
        <end position="362"/>
    </location>
</feature>
<dbReference type="FunFam" id="1.10.287.4070:FF:000003">
    <property type="entry name" value="U4/U6 small nuclear ribonucleoprotein PRP31"/>
    <property type="match status" value="1"/>
</dbReference>
<dbReference type="FunFam" id="3.40.50.150:FF:000013">
    <property type="entry name" value="Spermidine synthase"/>
    <property type="match status" value="1"/>
</dbReference>
<reference evidence="19" key="1">
    <citation type="submission" date="2020-09" db="EMBL/GenBank/DDBJ databases">
        <authorList>
            <person name="Kikuchi T."/>
        </authorList>
    </citation>
    <scope>NUCLEOTIDE SEQUENCE</scope>
    <source>
        <strain evidence="19">Ka4C1</strain>
    </source>
</reference>
<dbReference type="Proteomes" id="UP000582659">
    <property type="component" value="Unassembled WGS sequence"/>
</dbReference>
<dbReference type="SUPFAM" id="SSF89124">
    <property type="entry name" value="Nop domain"/>
    <property type="match status" value="1"/>
</dbReference>